<dbReference type="EMBL" id="JAZGQO010000021">
    <property type="protein sequence ID" value="KAK6166162.1"/>
    <property type="molecule type" value="Genomic_DNA"/>
</dbReference>
<feature type="chain" id="PRO_5042951031" description="Prokineticin domain-containing protein" evidence="4">
    <location>
        <begin position="17"/>
        <end position="117"/>
    </location>
</feature>
<dbReference type="GO" id="GO:0005576">
    <property type="term" value="C:extracellular region"/>
    <property type="evidence" value="ECO:0007669"/>
    <property type="project" value="UniProtKB-SubCell"/>
</dbReference>
<protein>
    <recommendedName>
        <fullName evidence="5">Prokineticin domain-containing protein</fullName>
    </recommendedName>
</protein>
<keyword evidence="3" id="KW-1015">Disulfide bond</keyword>
<dbReference type="Pfam" id="PF06607">
    <property type="entry name" value="Prokineticin"/>
    <property type="match status" value="1"/>
</dbReference>
<organism evidence="6 7">
    <name type="scientific">Patella caerulea</name>
    <name type="common">Rayed Mediterranean limpet</name>
    <dbReference type="NCBI Taxonomy" id="87958"/>
    <lineage>
        <taxon>Eukaryota</taxon>
        <taxon>Metazoa</taxon>
        <taxon>Spiralia</taxon>
        <taxon>Lophotrochozoa</taxon>
        <taxon>Mollusca</taxon>
        <taxon>Gastropoda</taxon>
        <taxon>Patellogastropoda</taxon>
        <taxon>Patelloidea</taxon>
        <taxon>Patellidae</taxon>
        <taxon>Patella</taxon>
    </lineage>
</organism>
<name>A0AAN8FXB2_PATCE</name>
<evidence type="ECO:0000259" key="5">
    <source>
        <dbReference type="Pfam" id="PF06607"/>
    </source>
</evidence>
<gene>
    <name evidence="6" type="ORF">SNE40_022923</name>
</gene>
<dbReference type="AlphaFoldDB" id="A0AAN8FXB2"/>
<reference evidence="6 7" key="1">
    <citation type="submission" date="2024-01" db="EMBL/GenBank/DDBJ databases">
        <title>The genome of the rayed Mediterranean limpet Patella caerulea (Linnaeus, 1758).</title>
        <authorList>
            <person name="Anh-Thu Weber A."/>
            <person name="Halstead-Nussloch G."/>
        </authorList>
    </citation>
    <scope>NUCLEOTIDE SEQUENCE [LARGE SCALE GENOMIC DNA]</scope>
    <source>
        <strain evidence="6">AATW-2023a</strain>
        <tissue evidence="6">Whole specimen</tissue>
    </source>
</reference>
<evidence type="ECO:0000256" key="4">
    <source>
        <dbReference type="SAM" id="SignalP"/>
    </source>
</evidence>
<comment type="caution">
    <text evidence="6">The sequence shown here is derived from an EMBL/GenBank/DDBJ whole genome shotgun (WGS) entry which is preliminary data.</text>
</comment>
<evidence type="ECO:0000256" key="3">
    <source>
        <dbReference type="ARBA" id="ARBA00023157"/>
    </source>
</evidence>
<keyword evidence="2" id="KW-0964">Secreted</keyword>
<evidence type="ECO:0000313" key="6">
    <source>
        <dbReference type="EMBL" id="KAK6166162.1"/>
    </source>
</evidence>
<comment type="subcellular location">
    <subcellularLocation>
        <location evidence="1">Secreted</location>
    </subcellularLocation>
</comment>
<keyword evidence="4" id="KW-0732">Signal</keyword>
<dbReference type="InterPro" id="IPR023569">
    <property type="entry name" value="Prokineticin_domain"/>
</dbReference>
<feature type="domain" description="Prokineticin" evidence="5">
    <location>
        <begin position="3"/>
        <end position="78"/>
    </location>
</feature>
<sequence>MYVLFVLLLGLQIVTCAVITNSQEQPCSMGAACSQSNSASYVNNVRYCCPNGNGISLSSSSGMYNNGQTYTTCTCHAGTSFISQGNANVDWDAFNRGMQQMAWQLSNMFRGNPLFGR</sequence>
<evidence type="ECO:0000313" key="7">
    <source>
        <dbReference type="Proteomes" id="UP001347796"/>
    </source>
</evidence>
<evidence type="ECO:0000256" key="2">
    <source>
        <dbReference type="ARBA" id="ARBA00022525"/>
    </source>
</evidence>
<accession>A0AAN8FXB2</accession>
<keyword evidence="7" id="KW-1185">Reference proteome</keyword>
<evidence type="ECO:0000256" key="1">
    <source>
        <dbReference type="ARBA" id="ARBA00004613"/>
    </source>
</evidence>
<proteinExistence type="predicted"/>
<feature type="signal peptide" evidence="4">
    <location>
        <begin position="1"/>
        <end position="16"/>
    </location>
</feature>
<dbReference type="Proteomes" id="UP001347796">
    <property type="component" value="Unassembled WGS sequence"/>
</dbReference>